<dbReference type="GO" id="GO:0006313">
    <property type="term" value="P:DNA transposition"/>
    <property type="evidence" value="ECO:0007669"/>
    <property type="project" value="InterPro"/>
</dbReference>
<evidence type="ECO:0000256" key="6">
    <source>
        <dbReference type="ARBA" id="ARBA00037407"/>
    </source>
</evidence>
<dbReference type="GO" id="GO:0016740">
    <property type="term" value="F:transferase activity"/>
    <property type="evidence" value="ECO:0007669"/>
    <property type="project" value="UniProtKB-KW"/>
</dbReference>
<dbReference type="Pfam" id="PF01498">
    <property type="entry name" value="HTH_Tnp_Tc3_2"/>
    <property type="match status" value="1"/>
</dbReference>
<comment type="subcellular location">
    <subcellularLocation>
        <location evidence="2">Cytoplasm</location>
        <location evidence="2">Cytosol</location>
    </subcellularLocation>
</comment>
<dbReference type="GO" id="GO:0003677">
    <property type="term" value="F:DNA binding"/>
    <property type="evidence" value="ECO:0007669"/>
    <property type="project" value="InterPro"/>
</dbReference>
<evidence type="ECO:0000256" key="8">
    <source>
        <dbReference type="ARBA" id="ARBA00040554"/>
    </source>
</evidence>
<dbReference type="AlphaFoldDB" id="A0A060YL47"/>
<dbReference type="InterPro" id="IPR002492">
    <property type="entry name" value="Transposase_Tc1-like"/>
</dbReference>
<evidence type="ECO:0000313" key="13">
    <source>
        <dbReference type="Proteomes" id="UP000193380"/>
    </source>
</evidence>
<feature type="compositionally biased region" description="Basic and acidic residues" evidence="9">
    <location>
        <begin position="12"/>
        <end position="23"/>
    </location>
</feature>
<evidence type="ECO:0000256" key="7">
    <source>
        <dbReference type="ARBA" id="ARBA00039054"/>
    </source>
</evidence>
<dbReference type="Gene3D" id="1.10.260.50">
    <property type="match status" value="1"/>
</dbReference>
<feature type="compositionally biased region" description="Basic and acidic residues" evidence="9">
    <location>
        <begin position="42"/>
        <end position="53"/>
    </location>
</feature>
<dbReference type="Gene3D" id="3.40.640.10">
    <property type="entry name" value="Type I PLP-dependent aspartate aminotransferase-like (Major domain)"/>
    <property type="match status" value="1"/>
</dbReference>
<comment type="function">
    <text evidence="6">Catalyzes the decomposition of L-selenocysteine to L-alanine and elemental selenium.</text>
</comment>
<dbReference type="InterPro" id="IPR015424">
    <property type="entry name" value="PyrdxlP-dep_Trfase"/>
</dbReference>
<feature type="region of interest" description="Disordered" evidence="9">
    <location>
        <begin position="1"/>
        <end position="64"/>
    </location>
</feature>
<dbReference type="InterPro" id="IPR015422">
    <property type="entry name" value="PyrdxlP-dep_Trfase_small"/>
</dbReference>
<evidence type="ECO:0000256" key="4">
    <source>
        <dbReference type="ARBA" id="ARBA00022490"/>
    </source>
</evidence>
<dbReference type="GO" id="GO:0005829">
    <property type="term" value="C:cytosol"/>
    <property type="evidence" value="ECO:0007669"/>
    <property type="project" value="UniProtKB-SubCell"/>
</dbReference>
<dbReference type="EC" id="4.4.1.16" evidence="7"/>
<dbReference type="PaxDb" id="8022-A0A060YL47"/>
<gene>
    <name evidence="12" type="ORF">GSONMT00046309001</name>
</gene>
<dbReference type="SUPFAM" id="SSF53383">
    <property type="entry name" value="PLP-dependent transferases"/>
    <property type="match status" value="1"/>
</dbReference>
<evidence type="ECO:0000256" key="5">
    <source>
        <dbReference type="ARBA" id="ARBA00022679"/>
    </source>
</evidence>
<dbReference type="GO" id="GO:0015074">
    <property type="term" value="P:DNA integration"/>
    <property type="evidence" value="ECO:0007669"/>
    <property type="project" value="InterPro"/>
</dbReference>
<reference evidence="12" key="2">
    <citation type="submission" date="2014-03" db="EMBL/GenBank/DDBJ databases">
        <authorList>
            <person name="Genoscope - CEA"/>
        </authorList>
    </citation>
    <scope>NUCLEOTIDE SEQUENCE</scope>
</reference>
<dbReference type="Proteomes" id="UP000193380">
    <property type="component" value="Unassembled WGS sequence"/>
</dbReference>
<accession>A0A060YL47</accession>
<keyword evidence="5" id="KW-0808">Transferase</keyword>
<evidence type="ECO:0000259" key="10">
    <source>
        <dbReference type="Pfam" id="PF00266"/>
    </source>
</evidence>
<dbReference type="Gene3D" id="3.90.1150.10">
    <property type="entry name" value="Aspartate Aminotransferase, domain 1"/>
    <property type="match status" value="1"/>
</dbReference>
<dbReference type="GO" id="GO:0009000">
    <property type="term" value="F:selenocysteine lyase activity"/>
    <property type="evidence" value="ECO:0007669"/>
    <property type="project" value="UniProtKB-EC"/>
</dbReference>
<dbReference type="InterPro" id="IPR015421">
    <property type="entry name" value="PyrdxlP-dep_Trfase_major"/>
</dbReference>
<proteinExistence type="predicted"/>
<dbReference type="Pfam" id="PF00266">
    <property type="entry name" value="Aminotran_5"/>
    <property type="match status" value="1"/>
</dbReference>
<dbReference type="STRING" id="8022.A0A060YL47"/>
<dbReference type="EMBL" id="FR910245">
    <property type="protein sequence ID" value="CDQ90174.1"/>
    <property type="molecule type" value="Genomic_DNA"/>
</dbReference>
<comment type="cofactor">
    <cofactor evidence="1">
        <name>pyridoxal 5'-phosphate</name>
        <dbReference type="ChEBI" id="CHEBI:597326"/>
    </cofactor>
</comment>
<protein>
    <recommendedName>
        <fullName evidence="8">Selenocysteine lyase</fullName>
        <ecNumber evidence="7">4.4.1.16</ecNumber>
    </recommendedName>
</protein>
<evidence type="ECO:0000259" key="11">
    <source>
        <dbReference type="Pfam" id="PF01498"/>
    </source>
</evidence>
<evidence type="ECO:0000313" key="12">
    <source>
        <dbReference type="EMBL" id="CDQ90174.1"/>
    </source>
</evidence>
<evidence type="ECO:0000256" key="2">
    <source>
        <dbReference type="ARBA" id="ARBA00004514"/>
    </source>
</evidence>
<feature type="domain" description="Aminotransferase class V" evidence="10">
    <location>
        <begin position="259"/>
        <end position="327"/>
    </location>
</feature>
<sequence>MSEPVKASSGTRDPRDHSHRSVDGRPFSHHSAASDGHTVTSLDDHHALSHHSDTGGANGHTHSDLPFDGHIHTYIPDMDEDRIYMDYNATTPLEPQVIQAVTEALHEAWGNPSSTYTPGEGPHELTEPLKCINGLSSVAALTTKLQTTSGSNVSTGTVHRELHEIGFHGRAAAHKPKITMRNAKCQQEWYKTRHRWTLEQWKHVLWSDESRFTFWQSDGRIWVWRMPEEHYLPQCIVPTVKFGGGGIMPIRELCQRVRFVNRQRQHRILLHTDAAQAIGKVRVDARDLGVDYLTIVGHKFYAPRMGALYVNGPGTTTPLYPMLFGGGQERNFRPGYRSSNYV</sequence>
<feature type="domain" description="Transposase Tc1-like" evidence="11">
    <location>
        <begin position="137"/>
        <end position="189"/>
    </location>
</feature>
<evidence type="ECO:0000256" key="9">
    <source>
        <dbReference type="SAM" id="MobiDB-lite"/>
    </source>
</evidence>
<dbReference type="InterPro" id="IPR000192">
    <property type="entry name" value="Aminotrans_V_dom"/>
</dbReference>
<reference evidence="12" key="1">
    <citation type="journal article" date="2014" name="Nat. Commun.">
        <title>The rainbow trout genome provides novel insights into evolution after whole-genome duplication in vertebrates.</title>
        <authorList>
            <person name="Berthelot C."/>
            <person name="Brunet F."/>
            <person name="Chalopin D."/>
            <person name="Juanchich A."/>
            <person name="Bernard M."/>
            <person name="Noel B."/>
            <person name="Bento P."/>
            <person name="Da Silva C."/>
            <person name="Labadie K."/>
            <person name="Alberti A."/>
            <person name="Aury J.M."/>
            <person name="Louis A."/>
            <person name="Dehais P."/>
            <person name="Bardou P."/>
            <person name="Montfort J."/>
            <person name="Klopp C."/>
            <person name="Cabau C."/>
            <person name="Gaspin C."/>
            <person name="Thorgaard G.H."/>
            <person name="Boussaha M."/>
            <person name="Quillet E."/>
            <person name="Guyomard R."/>
            <person name="Galiana D."/>
            <person name="Bobe J."/>
            <person name="Volff J.N."/>
            <person name="Genet C."/>
            <person name="Wincker P."/>
            <person name="Jaillon O."/>
            <person name="Roest Crollius H."/>
            <person name="Guiguen Y."/>
        </authorList>
    </citation>
    <scope>NUCLEOTIDE SEQUENCE [LARGE SCALE GENOMIC DNA]</scope>
</reference>
<dbReference type="PANTHER" id="PTHR11601:SF62">
    <property type="entry name" value="SELENOCYSTEINE LYASE"/>
    <property type="match status" value="1"/>
</dbReference>
<evidence type="ECO:0000256" key="3">
    <source>
        <dbReference type="ARBA" id="ARBA00011738"/>
    </source>
</evidence>
<evidence type="ECO:0000256" key="1">
    <source>
        <dbReference type="ARBA" id="ARBA00001933"/>
    </source>
</evidence>
<organism evidence="12 13">
    <name type="scientific">Oncorhynchus mykiss</name>
    <name type="common">Rainbow trout</name>
    <name type="synonym">Salmo gairdneri</name>
    <dbReference type="NCBI Taxonomy" id="8022"/>
    <lineage>
        <taxon>Eukaryota</taxon>
        <taxon>Metazoa</taxon>
        <taxon>Chordata</taxon>
        <taxon>Craniata</taxon>
        <taxon>Vertebrata</taxon>
        <taxon>Euteleostomi</taxon>
        <taxon>Actinopterygii</taxon>
        <taxon>Neopterygii</taxon>
        <taxon>Teleostei</taxon>
        <taxon>Protacanthopterygii</taxon>
        <taxon>Salmoniformes</taxon>
        <taxon>Salmonidae</taxon>
        <taxon>Salmoninae</taxon>
        <taxon>Oncorhynchus</taxon>
    </lineage>
</organism>
<name>A0A060YL47_ONCMY</name>
<keyword evidence="4" id="KW-0963">Cytoplasm</keyword>
<comment type="subunit">
    <text evidence="3">Homodimer.</text>
</comment>
<dbReference type="PANTHER" id="PTHR11601">
    <property type="entry name" value="CYSTEINE DESULFURYLASE FAMILY MEMBER"/>
    <property type="match status" value="1"/>
</dbReference>